<accession>A0A554VP84</accession>
<feature type="transmembrane region" description="Helical" evidence="3">
    <location>
        <begin position="370"/>
        <end position="389"/>
    </location>
</feature>
<feature type="domain" description="HTH luxR-type" evidence="4">
    <location>
        <begin position="501"/>
        <end position="528"/>
    </location>
</feature>
<keyword evidence="3" id="KW-1133">Transmembrane helix</keyword>
<dbReference type="Pfam" id="PF13424">
    <property type="entry name" value="TPR_12"/>
    <property type="match status" value="1"/>
</dbReference>
<dbReference type="InterPro" id="IPR016032">
    <property type="entry name" value="Sig_transdc_resp-reg_C-effctor"/>
</dbReference>
<evidence type="ECO:0000256" key="1">
    <source>
        <dbReference type="PROSITE-ProRule" id="PRU00339"/>
    </source>
</evidence>
<dbReference type="InterPro" id="IPR019734">
    <property type="entry name" value="TPR_rpt"/>
</dbReference>
<sequence length="544" mass="64273">MKKYPSYCCSIIFLWITITMYSQEKDTLLLRLQQEVEYADKDVEKIDALLLLGNYQISRDFSKAERYLLEALELIKKNPEHKQLQHYATVYEALGIVHKRKGNYPEAVDSYLKSKTFYEKLNDSSNIADIYHNMAMVYRDQKDYKKAIDYFKRTIIIKDLLQEDLGVAIGYNMLGVAYRQAKQMDSAFYCYQVAKKSFNILKDKENIYRVNSNLAAWYHTKKDYEKAIRIYLENLAYDIKTNQKLSQQRANYNIAGSYMQLKEYETALTYVNEALIIAKEQDAKSRISKSYLRRSFLKKKLKDYEKALEDYRMYKKYSDSVFNIENVKKIQALELTHKFNQEKLADSLQFSKEKREFELITEAESSKKQMYFILLMITLFAAIIIGYLIRRIYKNRAVIISIELEKNKQELADFTKQLIEKSNAQEALRNELEELKSEFGEKQSIKNLQELTTTRILTKEDWYIFRKKFITVYPNFFSTIKDKGYELTKSEERLVAMEKLGLDTNQIANMLAISEDSVMMSRYRLRKKINAPKGAPILEYLKAS</sequence>
<dbReference type="PANTHER" id="PTHR10098">
    <property type="entry name" value="RAPSYN-RELATED"/>
    <property type="match status" value="1"/>
</dbReference>
<dbReference type="GO" id="GO:0003677">
    <property type="term" value="F:DNA binding"/>
    <property type="evidence" value="ECO:0007669"/>
    <property type="project" value="InterPro"/>
</dbReference>
<dbReference type="SUPFAM" id="SSF46894">
    <property type="entry name" value="C-terminal effector domain of the bipartite response regulators"/>
    <property type="match status" value="1"/>
</dbReference>
<keyword evidence="3" id="KW-0812">Transmembrane</keyword>
<dbReference type="EMBL" id="VLNR01000008">
    <property type="protein sequence ID" value="TSE10208.1"/>
    <property type="molecule type" value="Genomic_DNA"/>
</dbReference>
<dbReference type="Gene3D" id="1.25.40.10">
    <property type="entry name" value="Tetratricopeptide repeat domain"/>
    <property type="match status" value="2"/>
</dbReference>
<dbReference type="SMART" id="SM00028">
    <property type="entry name" value="TPR"/>
    <property type="match status" value="7"/>
</dbReference>
<dbReference type="Proteomes" id="UP000318833">
    <property type="component" value="Unassembled WGS sequence"/>
</dbReference>
<dbReference type="PROSITE" id="PS50293">
    <property type="entry name" value="TPR_REGION"/>
    <property type="match status" value="1"/>
</dbReference>
<dbReference type="PROSITE" id="PS50005">
    <property type="entry name" value="TPR"/>
    <property type="match status" value="1"/>
</dbReference>
<dbReference type="Pfam" id="PF13176">
    <property type="entry name" value="TPR_7"/>
    <property type="match status" value="1"/>
</dbReference>
<feature type="coiled-coil region" evidence="2">
    <location>
        <begin position="418"/>
        <end position="445"/>
    </location>
</feature>
<dbReference type="Pfam" id="PF13181">
    <property type="entry name" value="TPR_8"/>
    <property type="match status" value="1"/>
</dbReference>
<evidence type="ECO:0000259" key="4">
    <source>
        <dbReference type="PROSITE" id="PS00622"/>
    </source>
</evidence>
<dbReference type="OrthoDB" id="1184030at2"/>
<dbReference type="PROSITE" id="PS00622">
    <property type="entry name" value="HTH_LUXR_1"/>
    <property type="match status" value="1"/>
</dbReference>
<evidence type="ECO:0000256" key="2">
    <source>
        <dbReference type="SAM" id="Coils"/>
    </source>
</evidence>
<dbReference type="InterPro" id="IPR000792">
    <property type="entry name" value="Tscrpt_reg_LuxR_C"/>
</dbReference>
<organism evidence="5 6">
    <name type="scientific">Aquimarina algiphila</name>
    <dbReference type="NCBI Taxonomy" id="2047982"/>
    <lineage>
        <taxon>Bacteria</taxon>
        <taxon>Pseudomonadati</taxon>
        <taxon>Bacteroidota</taxon>
        <taxon>Flavobacteriia</taxon>
        <taxon>Flavobacteriales</taxon>
        <taxon>Flavobacteriaceae</taxon>
        <taxon>Aquimarina</taxon>
    </lineage>
</organism>
<evidence type="ECO:0000313" key="5">
    <source>
        <dbReference type="EMBL" id="TSE10208.1"/>
    </source>
</evidence>
<evidence type="ECO:0000256" key="3">
    <source>
        <dbReference type="SAM" id="Phobius"/>
    </source>
</evidence>
<protein>
    <submittedName>
        <fullName evidence="5">Tetratricopeptide repeat protein</fullName>
    </submittedName>
</protein>
<keyword evidence="3" id="KW-0472">Membrane</keyword>
<keyword evidence="2" id="KW-0175">Coiled coil</keyword>
<proteinExistence type="predicted"/>
<gene>
    <name evidence="5" type="ORF">FOF46_05555</name>
</gene>
<dbReference type="RefSeq" id="WP_143915761.1">
    <property type="nucleotide sequence ID" value="NZ_CANMIK010000008.1"/>
</dbReference>
<dbReference type="GO" id="GO:0006355">
    <property type="term" value="P:regulation of DNA-templated transcription"/>
    <property type="evidence" value="ECO:0007669"/>
    <property type="project" value="InterPro"/>
</dbReference>
<reference evidence="5 6" key="1">
    <citation type="submission" date="2019-07" db="EMBL/GenBank/DDBJ databases">
        <title>The draft genome sequence of Aquimarina algiphila M91.</title>
        <authorList>
            <person name="Meng X."/>
        </authorList>
    </citation>
    <scope>NUCLEOTIDE SEQUENCE [LARGE SCALE GENOMIC DNA]</scope>
    <source>
        <strain evidence="5 6">M91</strain>
    </source>
</reference>
<evidence type="ECO:0000313" key="6">
    <source>
        <dbReference type="Proteomes" id="UP000318833"/>
    </source>
</evidence>
<dbReference type="SUPFAM" id="SSF81901">
    <property type="entry name" value="HCP-like"/>
    <property type="match status" value="1"/>
</dbReference>
<dbReference type="AlphaFoldDB" id="A0A554VP84"/>
<feature type="repeat" description="TPR" evidence="1">
    <location>
        <begin position="128"/>
        <end position="161"/>
    </location>
</feature>
<name>A0A554VP84_9FLAO</name>
<keyword evidence="6" id="KW-1185">Reference proteome</keyword>
<comment type="caution">
    <text evidence="5">The sequence shown here is derived from an EMBL/GenBank/DDBJ whole genome shotgun (WGS) entry which is preliminary data.</text>
</comment>
<keyword evidence="1" id="KW-0802">TPR repeat</keyword>
<dbReference type="InterPro" id="IPR011990">
    <property type="entry name" value="TPR-like_helical_dom_sf"/>
</dbReference>